<feature type="domain" description="Rhodopsin" evidence="8">
    <location>
        <begin position="267"/>
        <end position="340"/>
    </location>
</feature>
<proteinExistence type="inferred from homology"/>
<feature type="transmembrane region" description="Helical" evidence="7">
    <location>
        <begin position="273"/>
        <end position="296"/>
    </location>
</feature>
<dbReference type="InterPro" id="IPR049326">
    <property type="entry name" value="Rhodopsin_dom_fungi"/>
</dbReference>
<keyword evidence="4 7" id="KW-0472">Membrane</keyword>
<sequence length="434" mass="47204">MAANTQFNFTAYLEQPMPWQNQPDSIRGIIISVTSIAVLCAMTRLYIRLAVLRVPGWDDLFVVLYLLTTITSAAAVCIAPTFGLGQHLIMFTPPELRMFLILFYIGNASYVSSTAFMKLALLFQFLRVFQTGENTGSTGSSTGQTTGDVSGRSFLRRICQVLIVIVAVWGATFSFLAWVPCLPVSTYWDAVISFSQGTGGRSGSHGTCYGFGISTDRTAFIAHTAINMALDICVLAVPIPLYLGSRPTRHDTAKAATTIVVTGTGRLRIRAGIIVLLLLGALVNVVAAWRLALLIGSGSSVLETYVDSTFYAPDTVLLASLEVNLSSICASVPIFWPVLRQQVFRILVTKEVEITRDEHGGGSTETDSSSGYGSDDEMGMIKTKMGRTANSNGHYGDSFIRDQVDPLRPGTSAVETNVRSETAYVRPKRWMPWS</sequence>
<accession>A0ABP0BIT7</accession>
<feature type="transmembrane region" description="Helical" evidence="7">
    <location>
        <begin position="220"/>
        <end position="243"/>
    </location>
</feature>
<dbReference type="PANTHER" id="PTHR33048:SF47">
    <property type="entry name" value="INTEGRAL MEMBRANE PROTEIN-RELATED"/>
    <property type="match status" value="1"/>
</dbReference>
<dbReference type="EMBL" id="CAWUHB010000017">
    <property type="protein sequence ID" value="CAK7219473.1"/>
    <property type="molecule type" value="Genomic_DNA"/>
</dbReference>
<evidence type="ECO:0000256" key="6">
    <source>
        <dbReference type="SAM" id="MobiDB-lite"/>
    </source>
</evidence>
<comment type="caution">
    <text evidence="9">The sequence shown here is derived from an EMBL/GenBank/DDBJ whole genome shotgun (WGS) entry which is preliminary data.</text>
</comment>
<dbReference type="Pfam" id="PF20684">
    <property type="entry name" value="Fung_rhodopsin"/>
    <property type="match status" value="2"/>
</dbReference>
<evidence type="ECO:0000313" key="10">
    <source>
        <dbReference type="Proteomes" id="UP001642405"/>
    </source>
</evidence>
<name>A0ABP0BIT7_9PEZI</name>
<feature type="transmembrane region" description="Helical" evidence="7">
    <location>
        <begin position="59"/>
        <end position="84"/>
    </location>
</feature>
<evidence type="ECO:0000256" key="7">
    <source>
        <dbReference type="SAM" id="Phobius"/>
    </source>
</evidence>
<comment type="similarity">
    <text evidence="5">Belongs to the SAT4 family.</text>
</comment>
<feature type="transmembrane region" description="Helical" evidence="7">
    <location>
        <begin position="96"/>
        <end position="117"/>
    </location>
</feature>
<dbReference type="Proteomes" id="UP001642405">
    <property type="component" value="Unassembled WGS sequence"/>
</dbReference>
<dbReference type="PANTHER" id="PTHR33048">
    <property type="entry name" value="PTH11-LIKE INTEGRAL MEMBRANE PROTEIN (AFU_ORTHOLOGUE AFUA_5G11245)"/>
    <property type="match status" value="1"/>
</dbReference>
<evidence type="ECO:0000256" key="5">
    <source>
        <dbReference type="ARBA" id="ARBA00038359"/>
    </source>
</evidence>
<reference evidence="9 10" key="1">
    <citation type="submission" date="2024-01" db="EMBL/GenBank/DDBJ databases">
        <authorList>
            <person name="Allen C."/>
            <person name="Tagirdzhanova G."/>
        </authorList>
    </citation>
    <scope>NUCLEOTIDE SEQUENCE [LARGE SCALE GENOMIC DNA]</scope>
</reference>
<organism evidence="9 10">
    <name type="scientific">Sporothrix curviconia</name>
    <dbReference type="NCBI Taxonomy" id="1260050"/>
    <lineage>
        <taxon>Eukaryota</taxon>
        <taxon>Fungi</taxon>
        <taxon>Dikarya</taxon>
        <taxon>Ascomycota</taxon>
        <taxon>Pezizomycotina</taxon>
        <taxon>Sordariomycetes</taxon>
        <taxon>Sordariomycetidae</taxon>
        <taxon>Ophiostomatales</taxon>
        <taxon>Ophiostomataceae</taxon>
        <taxon>Sporothrix</taxon>
    </lineage>
</organism>
<evidence type="ECO:0000256" key="4">
    <source>
        <dbReference type="ARBA" id="ARBA00023136"/>
    </source>
</evidence>
<dbReference type="InterPro" id="IPR052337">
    <property type="entry name" value="SAT4-like"/>
</dbReference>
<feature type="transmembrane region" description="Helical" evidence="7">
    <location>
        <begin position="161"/>
        <end position="179"/>
    </location>
</feature>
<feature type="transmembrane region" description="Helical" evidence="7">
    <location>
        <begin position="316"/>
        <end position="339"/>
    </location>
</feature>
<evidence type="ECO:0000256" key="2">
    <source>
        <dbReference type="ARBA" id="ARBA00022692"/>
    </source>
</evidence>
<keyword evidence="2 7" id="KW-0812">Transmembrane</keyword>
<evidence type="ECO:0000313" key="9">
    <source>
        <dbReference type="EMBL" id="CAK7219473.1"/>
    </source>
</evidence>
<gene>
    <name evidence="9" type="ORF">SCUCBS95973_003833</name>
</gene>
<feature type="compositionally biased region" description="Low complexity" evidence="6">
    <location>
        <begin position="364"/>
        <end position="373"/>
    </location>
</feature>
<protein>
    <recommendedName>
        <fullName evidence="8">Rhodopsin domain-containing protein</fullName>
    </recommendedName>
</protein>
<feature type="transmembrane region" description="Helical" evidence="7">
    <location>
        <begin position="26"/>
        <end position="47"/>
    </location>
</feature>
<comment type="subcellular location">
    <subcellularLocation>
        <location evidence="1">Membrane</location>
        <topology evidence="1">Multi-pass membrane protein</topology>
    </subcellularLocation>
</comment>
<evidence type="ECO:0000256" key="3">
    <source>
        <dbReference type="ARBA" id="ARBA00022989"/>
    </source>
</evidence>
<feature type="region of interest" description="Disordered" evidence="6">
    <location>
        <begin position="357"/>
        <end position="377"/>
    </location>
</feature>
<feature type="domain" description="Rhodopsin" evidence="8">
    <location>
        <begin position="44"/>
        <end position="245"/>
    </location>
</feature>
<keyword evidence="3 7" id="KW-1133">Transmembrane helix</keyword>
<keyword evidence="10" id="KW-1185">Reference proteome</keyword>
<evidence type="ECO:0000256" key="1">
    <source>
        <dbReference type="ARBA" id="ARBA00004141"/>
    </source>
</evidence>
<evidence type="ECO:0000259" key="8">
    <source>
        <dbReference type="Pfam" id="PF20684"/>
    </source>
</evidence>